<evidence type="ECO:0000313" key="15">
    <source>
        <dbReference type="Proteomes" id="UP001055439"/>
    </source>
</evidence>
<gene>
    <name evidence="14" type="ORF">MUK42_28954</name>
</gene>
<comment type="pathway">
    <text evidence="9">Alkene biosynthesis; ethylene biosynthesis via S-adenosyl-L-methionine; ethylene from S-adenosyl-L-methionine: step 1/2.</text>
</comment>
<dbReference type="InterPro" id="IPR004838">
    <property type="entry name" value="NHTrfase_class1_PyrdxlP-BS"/>
</dbReference>
<dbReference type="Proteomes" id="UP001055439">
    <property type="component" value="Chromosome 4"/>
</dbReference>
<evidence type="ECO:0000256" key="5">
    <source>
        <dbReference type="ARBA" id="ARBA00022691"/>
    </source>
</evidence>
<dbReference type="EMBL" id="CP097506">
    <property type="protein sequence ID" value="URD99960.1"/>
    <property type="molecule type" value="Genomic_DNA"/>
</dbReference>
<evidence type="ECO:0000256" key="3">
    <source>
        <dbReference type="ARBA" id="ARBA00007441"/>
    </source>
</evidence>
<dbReference type="Gene3D" id="3.90.1150.10">
    <property type="entry name" value="Aspartate Aminotransferase, domain 1"/>
    <property type="match status" value="1"/>
</dbReference>
<name>A0A9E7K010_9LILI</name>
<dbReference type="InterPro" id="IPR050478">
    <property type="entry name" value="Ethylene_sulfur-biosynth"/>
</dbReference>
<evidence type="ECO:0000256" key="10">
    <source>
        <dbReference type="ARBA" id="ARBA00039053"/>
    </source>
</evidence>
<organism evidence="14 15">
    <name type="scientific">Musa troglodytarum</name>
    <name type="common">fe'i banana</name>
    <dbReference type="NCBI Taxonomy" id="320322"/>
    <lineage>
        <taxon>Eukaryota</taxon>
        <taxon>Viridiplantae</taxon>
        <taxon>Streptophyta</taxon>
        <taxon>Embryophyta</taxon>
        <taxon>Tracheophyta</taxon>
        <taxon>Spermatophyta</taxon>
        <taxon>Magnoliopsida</taxon>
        <taxon>Liliopsida</taxon>
        <taxon>Zingiberales</taxon>
        <taxon>Musaceae</taxon>
        <taxon>Musa</taxon>
    </lineage>
</organism>
<proteinExistence type="inferred from homology"/>
<sequence>MATPETPACYSGVTRQSAAFRLMKQMGWEEGEGLGKDKQGIKGHIRVKNKQDTAGIGLDKASNNWVFDTSQFDNILKKLKVQVAVPDEKEAVETDDVHVESRNGISKDDPVMKATRPQGRYKKRERGKIVNAYSTKDLQGILVSKGEENCQADVDIDNEATFTIVDLDNHQEVSLKAEDAQWWGHKHGFISGGFLGTKSHATKSCLQKYSRSLASNKRNTFAEEDQENLYKLVQEKATAGKQGLGIKDQPKKIAGCHWKGKKTSFSDNDGEHSDDSSGSTKRKRKEDVESGHNVQPKIKLKKLCRELLHQAPSQSMKLKQLKTCIEAHSTSLLSNFSSKRDALSYLKKKSTSSAFFSFSRLSITLAMGIHDDEILSRVATGDGHGENSSYFDGWKAYDNDPFHPIHNPNGVIQMGLAENPLCLDLMQDWIRKNPQASICTEEGVSEFKAIANFQDYHGLPDFRKLKGNDPIIFGNPQAIAKFMQKARGGRARFDPERIVMSGGATGAQETIAFCLANPGDAFLVPTPYYPAFDRDFRWRTGVQLLPIPCHSRDNFKITEAELAAAYRKARDSKIRVKGLLITNPSNPLGTTMDRATLRTLVRFANEERIHLVCDEIFSGTVFDGPEYVSVAEILQEDPSTCDGDLIHIVYSLSKDLGVPGFRVGIIYSYNDAVVSCARRMSSFGLVSTQTQRLLASMLGDDDFTTDLLAESRRRLMHRHRAFTAGLEAVGIRCLQSNAGPFCWMSLKPLLKDATAEGEVELWRVIVDEVKLNISPGSSFHCTEPGWFRACFANMDEETMETALRRIRTFVRRADDAAAARPKTNKRWDASLRLSLPRRLECQQMELTVLTPRLMSPRSPLVQAAT</sequence>
<dbReference type="GO" id="GO:0016847">
    <property type="term" value="F:1-aminocyclopropane-1-carboxylate synthase activity"/>
    <property type="evidence" value="ECO:0007669"/>
    <property type="project" value="UniProtKB-EC"/>
</dbReference>
<dbReference type="GO" id="GO:0009693">
    <property type="term" value="P:ethylene biosynthetic process"/>
    <property type="evidence" value="ECO:0007669"/>
    <property type="project" value="UniProtKB-KW"/>
</dbReference>
<dbReference type="GO" id="GO:0008483">
    <property type="term" value="F:transaminase activity"/>
    <property type="evidence" value="ECO:0007669"/>
    <property type="project" value="TreeGrafter"/>
</dbReference>
<evidence type="ECO:0000256" key="2">
    <source>
        <dbReference type="ARBA" id="ARBA00004123"/>
    </source>
</evidence>
<feature type="region of interest" description="Disordered" evidence="12">
    <location>
        <begin position="260"/>
        <end position="294"/>
    </location>
</feature>
<dbReference type="InterPro" id="IPR058719">
    <property type="entry name" value="WHD_LYAR"/>
</dbReference>
<comment type="similarity">
    <text evidence="3">Belongs to the class-I pyridoxal-phosphate-dependent aminotransferase family.</text>
</comment>
<comment type="subcellular location">
    <subcellularLocation>
        <location evidence="2">Nucleus</location>
    </subcellularLocation>
</comment>
<keyword evidence="8" id="KW-0539">Nucleus</keyword>
<evidence type="ECO:0000256" key="9">
    <source>
        <dbReference type="ARBA" id="ARBA00037888"/>
    </source>
</evidence>
<dbReference type="EC" id="4.4.1.14" evidence="10"/>
<dbReference type="PANTHER" id="PTHR43795">
    <property type="entry name" value="BIFUNCTIONAL ASPARTATE AMINOTRANSFERASE AND GLUTAMATE/ASPARTATE-PREPHENATE AMINOTRANSFERASE-RELATED"/>
    <property type="match status" value="1"/>
</dbReference>
<dbReference type="OrthoDB" id="691673at2759"/>
<dbReference type="InterPro" id="IPR004839">
    <property type="entry name" value="Aminotransferase_I/II_large"/>
</dbReference>
<evidence type="ECO:0000256" key="1">
    <source>
        <dbReference type="ARBA" id="ARBA00001933"/>
    </source>
</evidence>
<protein>
    <recommendedName>
        <fullName evidence="10">1-aminocyclopropane-1-carboxylate synthase</fullName>
        <ecNumber evidence="10">4.4.1.14</ecNumber>
    </recommendedName>
</protein>
<dbReference type="GO" id="GO:0030170">
    <property type="term" value="F:pyridoxal phosphate binding"/>
    <property type="evidence" value="ECO:0007669"/>
    <property type="project" value="InterPro"/>
</dbReference>
<dbReference type="InterPro" id="IPR000467">
    <property type="entry name" value="G_patch_dom"/>
</dbReference>
<dbReference type="SUPFAM" id="SSF53383">
    <property type="entry name" value="PLP-dependent transferases"/>
    <property type="match status" value="1"/>
</dbReference>
<evidence type="ECO:0000256" key="4">
    <source>
        <dbReference type="ARBA" id="ARBA00022666"/>
    </source>
</evidence>
<keyword evidence="15" id="KW-1185">Reference proteome</keyword>
<accession>A0A9E7K010</accession>
<dbReference type="PROSITE" id="PS00105">
    <property type="entry name" value="AA_TRANSFER_CLASS_1"/>
    <property type="match status" value="1"/>
</dbReference>
<dbReference type="GO" id="GO:0003676">
    <property type="term" value="F:nucleic acid binding"/>
    <property type="evidence" value="ECO:0007669"/>
    <property type="project" value="InterPro"/>
</dbReference>
<keyword evidence="7" id="KW-0456">Lyase</keyword>
<dbReference type="InterPro" id="IPR015424">
    <property type="entry name" value="PyrdxlP-dep_Trfase"/>
</dbReference>
<dbReference type="PROSITE" id="PS50174">
    <property type="entry name" value="G_PATCH"/>
    <property type="match status" value="1"/>
</dbReference>
<evidence type="ECO:0000313" key="14">
    <source>
        <dbReference type="EMBL" id="URD99960.1"/>
    </source>
</evidence>
<feature type="domain" description="G-patch" evidence="13">
    <location>
        <begin position="15"/>
        <end position="61"/>
    </location>
</feature>
<feature type="region of interest" description="Disordered" evidence="12">
    <location>
        <begin position="96"/>
        <end position="118"/>
    </location>
</feature>
<evidence type="ECO:0000259" key="13">
    <source>
        <dbReference type="PROSITE" id="PS50174"/>
    </source>
</evidence>
<dbReference type="AlphaFoldDB" id="A0A9E7K010"/>
<reference evidence="14" key="1">
    <citation type="submission" date="2022-05" db="EMBL/GenBank/DDBJ databases">
        <title>The Musa troglodytarum L. genome provides insights into the mechanism of non-climacteric behaviour and enrichment of carotenoids.</title>
        <authorList>
            <person name="Wang J."/>
        </authorList>
    </citation>
    <scope>NUCLEOTIDE SEQUENCE</scope>
    <source>
        <tissue evidence="14">Leaf</tissue>
    </source>
</reference>
<dbReference type="Pfam" id="PF01585">
    <property type="entry name" value="G-patch"/>
    <property type="match status" value="1"/>
</dbReference>
<dbReference type="Pfam" id="PF25879">
    <property type="entry name" value="WHD_LYAR"/>
    <property type="match status" value="1"/>
</dbReference>
<dbReference type="Gene3D" id="3.40.640.10">
    <property type="entry name" value="Type I PLP-dependent aspartate aminotransferase-like (Major domain)"/>
    <property type="match status" value="1"/>
</dbReference>
<dbReference type="Pfam" id="PF00155">
    <property type="entry name" value="Aminotran_1_2"/>
    <property type="match status" value="1"/>
</dbReference>
<evidence type="ECO:0000256" key="12">
    <source>
        <dbReference type="SAM" id="MobiDB-lite"/>
    </source>
</evidence>
<dbReference type="InterPro" id="IPR015421">
    <property type="entry name" value="PyrdxlP-dep_Trfase_major"/>
</dbReference>
<dbReference type="CDD" id="cd00609">
    <property type="entry name" value="AAT_like"/>
    <property type="match status" value="1"/>
</dbReference>
<evidence type="ECO:0000256" key="8">
    <source>
        <dbReference type="ARBA" id="ARBA00023242"/>
    </source>
</evidence>
<dbReference type="InterPro" id="IPR015422">
    <property type="entry name" value="PyrdxlP-dep_Trfase_small"/>
</dbReference>
<dbReference type="PANTHER" id="PTHR43795:SF6">
    <property type="entry name" value="1-AMINOCYCLOPROPANE-1-CARBOXYLATE SYNTHASE 6"/>
    <property type="match status" value="1"/>
</dbReference>
<keyword evidence="5" id="KW-0949">S-adenosyl-L-methionine</keyword>
<dbReference type="SMART" id="SM00443">
    <property type="entry name" value="G_patch"/>
    <property type="match status" value="1"/>
</dbReference>
<keyword evidence="4" id="KW-0266">Ethylene biosynthesis</keyword>
<comment type="cofactor">
    <cofactor evidence="1">
        <name>pyridoxal 5'-phosphate</name>
        <dbReference type="ChEBI" id="CHEBI:597326"/>
    </cofactor>
</comment>
<keyword evidence="6" id="KW-0663">Pyridoxal phosphate</keyword>
<evidence type="ECO:0000256" key="7">
    <source>
        <dbReference type="ARBA" id="ARBA00023239"/>
    </source>
</evidence>
<evidence type="ECO:0000256" key="11">
    <source>
        <dbReference type="ARBA" id="ARBA00049554"/>
    </source>
</evidence>
<comment type="catalytic activity">
    <reaction evidence="11">
        <text>S-adenosyl-L-methionine = 1-aminocyclopropane-1-carboxylate + S-methyl-5'-thioadenosine + H(+)</text>
        <dbReference type="Rhea" id="RHEA:21744"/>
        <dbReference type="ChEBI" id="CHEBI:15378"/>
        <dbReference type="ChEBI" id="CHEBI:17509"/>
        <dbReference type="ChEBI" id="CHEBI:58360"/>
        <dbReference type="ChEBI" id="CHEBI:59789"/>
        <dbReference type="EC" id="4.4.1.14"/>
    </reaction>
</comment>
<feature type="compositionally biased region" description="Basic and acidic residues" evidence="12">
    <location>
        <begin position="96"/>
        <end position="111"/>
    </location>
</feature>
<dbReference type="PRINTS" id="PR00753">
    <property type="entry name" value="ACCSYNTHASE"/>
</dbReference>
<evidence type="ECO:0000256" key="6">
    <source>
        <dbReference type="ARBA" id="ARBA00022898"/>
    </source>
</evidence>